<reference evidence="3" key="1">
    <citation type="submission" date="2022-03" db="EMBL/GenBank/DDBJ databases">
        <authorList>
            <person name="Sayadi A."/>
        </authorList>
    </citation>
    <scope>NUCLEOTIDE SEQUENCE</scope>
</reference>
<feature type="region of interest" description="Disordered" evidence="2">
    <location>
        <begin position="56"/>
        <end position="87"/>
    </location>
</feature>
<feature type="coiled-coil region" evidence="1">
    <location>
        <begin position="278"/>
        <end position="305"/>
    </location>
</feature>
<dbReference type="OrthoDB" id="7451790at2759"/>
<comment type="caution">
    <text evidence="3">The sequence shown here is derived from an EMBL/GenBank/DDBJ whole genome shotgun (WGS) entry which is preliminary data.</text>
</comment>
<protein>
    <submittedName>
        <fullName evidence="3">Uncharacterized protein</fullName>
    </submittedName>
</protein>
<feature type="coiled-coil region" evidence="1">
    <location>
        <begin position="517"/>
        <end position="551"/>
    </location>
</feature>
<feature type="compositionally biased region" description="Basic residues" evidence="2">
    <location>
        <begin position="68"/>
        <end position="81"/>
    </location>
</feature>
<evidence type="ECO:0000256" key="1">
    <source>
        <dbReference type="SAM" id="Coils"/>
    </source>
</evidence>
<keyword evidence="4" id="KW-1185">Reference proteome</keyword>
<accession>A0A9P0M4C4</accession>
<feature type="coiled-coil region" evidence="1">
    <location>
        <begin position="175"/>
        <end position="242"/>
    </location>
</feature>
<evidence type="ECO:0000256" key="2">
    <source>
        <dbReference type="SAM" id="MobiDB-lite"/>
    </source>
</evidence>
<gene>
    <name evidence="3" type="ORF">ACAOBT_LOCUS28622</name>
</gene>
<dbReference type="Proteomes" id="UP001152888">
    <property type="component" value="Unassembled WGS sequence"/>
</dbReference>
<evidence type="ECO:0000313" key="3">
    <source>
        <dbReference type="EMBL" id="CAH2005560.1"/>
    </source>
</evidence>
<feature type="coiled-coil region" evidence="1">
    <location>
        <begin position="596"/>
        <end position="651"/>
    </location>
</feature>
<feature type="coiled-coil region" evidence="1">
    <location>
        <begin position="381"/>
        <end position="470"/>
    </location>
</feature>
<keyword evidence="1" id="KW-0175">Coiled coil</keyword>
<evidence type="ECO:0000313" key="4">
    <source>
        <dbReference type="Proteomes" id="UP001152888"/>
    </source>
</evidence>
<name>A0A9P0M4C4_ACAOB</name>
<sequence>MSKGFITKISNLGTAHHNGSITVNESIQGTICAVHNVMKGGDGFPMVQHQMLEVRPRNSCRVNSSSPTRRRKSSCSRSRSRSRNDCQQIPTKEWTVKASTVYHNFSAEKGEPDQHQGLMNNVTIAKSDSCPCPVSASMARQCSCSGKNPKSRSVLEVPCISPHIAEHIYSTDEVVNGLKREIENVKSQLMVMRSAPEKKSSTSKDPTAKQVYQLSKENKHLRKELEQKRQLYQATVKEMHKSKDILSEYEKQVGLLHEQAIKSSKVMKQSKEKFCQCIKQKDNMIDRLKRQCEELHRVVGDKEMKYESLRKSFDDLQVMYVDNTKQYDLMTEQNQNVCECLKLMEGQLEASVKEVEYYKSELDRMDKLVADFKCEFCEKVNSGAKQQSDKYEERIKELENKENVLKDEIASLNEQLNDTANKEGALKELREKCACLEEKLEGYQKYMAKCQDLEDEYQQQCREAIEKESKYLKERDELRSLVEELTAVVQQNKVTLLQLSEINKEQEALILSQGAVLSEKEEKMKSVESEIDCLKRQSLELEQEVEDLRQALSGPCTKDTCLSLSHQLDDLKVALDSERDNKLVKEKIIEDQSHTIQFLQQQIKDRIAELNRFKEETSITEKEMMKVSRILDKKQEELDHESKEKEQLAKKLKGTRLFDADHYARRVYSTWILGQPRLNFHFCRTALWTDEATFARRGITNLRNLHRWKSENPKANVFPEVAVLSKAAVETRSKI</sequence>
<dbReference type="EMBL" id="CAKOFQ010007647">
    <property type="protein sequence ID" value="CAH2005560.1"/>
    <property type="molecule type" value="Genomic_DNA"/>
</dbReference>
<proteinExistence type="predicted"/>
<organism evidence="3 4">
    <name type="scientific">Acanthoscelides obtectus</name>
    <name type="common">Bean weevil</name>
    <name type="synonym">Bruchus obtectus</name>
    <dbReference type="NCBI Taxonomy" id="200917"/>
    <lineage>
        <taxon>Eukaryota</taxon>
        <taxon>Metazoa</taxon>
        <taxon>Ecdysozoa</taxon>
        <taxon>Arthropoda</taxon>
        <taxon>Hexapoda</taxon>
        <taxon>Insecta</taxon>
        <taxon>Pterygota</taxon>
        <taxon>Neoptera</taxon>
        <taxon>Endopterygota</taxon>
        <taxon>Coleoptera</taxon>
        <taxon>Polyphaga</taxon>
        <taxon>Cucujiformia</taxon>
        <taxon>Chrysomeloidea</taxon>
        <taxon>Chrysomelidae</taxon>
        <taxon>Bruchinae</taxon>
        <taxon>Bruchini</taxon>
        <taxon>Acanthoscelides</taxon>
    </lineage>
</organism>
<dbReference type="AlphaFoldDB" id="A0A9P0M4C4"/>